<organism evidence="3 4">
    <name type="scientific">Paenibacillus radicis</name>
    <name type="common">ex Xue et al. 2023</name>
    <dbReference type="NCBI Taxonomy" id="2972489"/>
    <lineage>
        <taxon>Bacteria</taxon>
        <taxon>Bacillati</taxon>
        <taxon>Bacillota</taxon>
        <taxon>Bacilli</taxon>
        <taxon>Bacillales</taxon>
        <taxon>Paenibacillaceae</taxon>
        <taxon>Paenibacillus</taxon>
    </lineage>
</organism>
<dbReference type="Pfam" id="PF01547">
    <property type="entry name" value="SBP_bac_1"/>
    <property type="match status" value="1"/>
</dbReference>
<dbReference type="InterPro" id="IPR050490">
    <property type="entry name" value="Bact_solute-bd_prot1"/>
</dbReference>
<evidence type="ECO:0000256" key="2">
    <source>
        <dbReference type="SAM" id="SignalP"/>
    </source>
</evidence>
<name>A0ABT1YFS1_9BACL</name>
<dbReference type="Gene3D" id="3.40.190.10">
    <property type="entry name" value="Periplasmic binding protein-like II"/>
    <property type="match status" value="2"/>
</dbReference>
<proteinExistence type="predicted"/>
<comment type="caution">
    <text evidence="3">The sequence shown here is derived from an EMBL/GenBank/DDBJ whole genome shotgun (WGS) entry which is preliminary data.</text>
</comment>
<keyword evidence="4" id="KW-1185">Reference proteome</keyword>
<dbReference type="InterPro" id="IPR006059">
    <property type="entry name" value="SBP"/>
</dbReference>
<sequence length="453" mass="49908">MKRSMVAMMSMIILAGGVVGCSSGANSGNNALAPKAEAPKADAPKTDAPKADPAAKAKIRVAWWGSQDRNDKTLKAIDLFMKKNPNIEVQSEFIGFDDYWNKVNTQAAGGNLPDLMQIHEGVINEYVSRKLLVDLNPYVDKGTINLKNVDANYLPDKVNGKLWGVNLGTNTMTMVYDPALFEKAGVEELKPGYTYEDLAITLRKMKAKLGKDFYGITLDNGYDGFKHFVRQNGTMFYSEDGKKLAYLDDKVFVEYYTYWQKLMKEGLAPGPEIQSEFKQLENSLLVHGKAAIQPVQSNQIVALVAASKRPLKMTVYPTHPGGKEGHFLKAAMSFAITSHSKSPEAAAKLIDFFTNDAEGNDILAAERGIPISSEIRKSVSAKLPDTSKQMFSYVEVAQKYARESEAPSPAGDNEIRTLLGKLQEQINFGKLTPEEGAKQFRKDAEQILAKSAK</sequence>
<evidence type="ECO:0000256" key="1">
    <source>
        <dbReference type="SAM" id="MobiDB-lite"/>
    </source>
</evidence>
<dbReference type="CDD" id="cd13585">
    <property type="entry name" value="PBP2_TMBP_like"/>
    <property type="match status" value="1"/>
</dbReference>
<dbReference type="SUPFAM" id="SSF53850">
    <property type="entry name" value="Periplasmic binding protein-like II"/>
    <property type="match status" value="1"/>
</dbReference>
<protein>
    <submittedName>
        <fullName evidence="3">Sugar ABC transporter substrate-binding protein</fullName>
    </submittedName>
</protein>
<dbReference type="EMBL" id="JANQBD010000008">
    <property type="protein sequence ID" value="MCR8632047.1"/>
    <property type="molecule type" value="Genomic_DNA"/>
</dbReference>
<reference evidence="3 4" key="1">
    <citation type="submission" date="2022-08" db="EMBL/GenBank/DDBJ databases">
        <title>Paenibacillus endoradicis sp. nov., Paenibacillus radicibacter sp. nov and Paenibacillus pararadicis sp. nov., three cold-adapted plant growth-promoting bacteria isolated from root of Larix gmelinii in Great Khingan.</title>
        <authorList>
            <person name="Xue H."/>
        </authorList>
    </citation>
    <scope>NUCLEOTIDE SEQUENCE [LARGE SCALE GENOMIC DNA]</scope>
    <source>
        <strain evidence="3 4">N5-1-1-5</strain>
    </source>
</reference>
<dbReference type="PANTHER" id="PTHR43649:SF11">
    <property type="entry name" value="ABC TRANSPORTER SUBSTRATE-BINDING PROTEIN YESO-RELATED"/>
    <property type="match status" value="1"/>
</dbReference>
<feature type="compositionally biased region" description="Basic and acidic residues" evidence="1">
    <location>
        <begin position="37"/>
        <end position="54"/>
    </location>
</feature>
<dbReference type="PROSITE" id="PS51257">
    <property type="entry name" value="PROKAR_LIPOPROTEIN"/>
    <property type="match status" value="1"/>
</dbReference>
<feature type="chain" id="PRO_5045602661" evidence="2">
    <location>
        <begin position="28"/>
        <end position="453"/>
    </location>
</feature>
<feature type="region of interest" description="Disordered" evidence="1">
    <location>
        <begin position="32"/>
        <end position="54"/>
    </location>
</feature>
<dbReference type="Proteomes" id="UP001300012">
    <property type="component" value="Unassembled WGS sequence"/>
</dbReference>
<evidence type="ECO:0000313" key="4">
    <source>
        <dbReference type="Proteomes" id="UP001300012"/>
    </source>
</evidence>
<dbReference type="RefSeq" id="WP_258213642.1">
    <property type="nucleotide sequence ID" value="NZ_JANQBD010000008.1"/>
</dbReference>
<keyword evidence="2" id="KW-0732">Signal</keyword>
<feature type="signal peptide" evidence="2">
    <location>
        <begin position="1"/>
        <end position="27"/>
    </location>
</feature>
<evidence type="ECO:0000313" key="3">
    <source>
        <dbReference type="EMBL" id="MCR8632047.1"/>
    </source>
</evidence>
<accession>A0ABT1YFS1</accession>
<gene>
    <name evidence="3" type="ORF">NV381_12605</name>
</gene>
<dbReference type="PANTHER" id="PTHR43649">
    <property type="entry name" value="ARABINOSE-BINDING PROTEIN-RELATED"/>
    <property type="match status" value="1"/>
</dbReference>